<dbReference type="GO" id="GO:0016757">
    <property type="term" value="F:glycosyltransferase activity"/>
    <property type="evidence" value="ECO:0007669"/>
    <property type="project" value="InterPro"/>
</dbReference>
<dbReference type="InterPro" id="IPR004263">
    <property type="entry name" value="Exostosin"/>
</dbReference>
<dbReference type="Proteomes" id="UP000681722">
    <property type="component" value="Unassembled WGS sequence"/>
</dbReference>
<proteinExistence type="inferred from homology"/>
<name>A0A815JTG1_9BILA</name>
<sequence length="820" mass="97491">AIASFPWKIGDENIPAMKELAELYSNEAIAPLTGFDNGMVIYHRSIVNFFIPFSPRGEGGFKGNRTLCAHFLQMFAHLLFNEHAIRLNILEYDNYFRIDNLVHDKKFSQNIRFKQGLAYVPDFQHPYEFPQNEEYKTFLSSGLKQPFRSWGRTLTKEYNLIKPSIPEIKTNSFGGTWLVNRLNRVYDLRHQALSNNEFLAHITDKQKLDVLQQTSFSLRIIILTMNRSHSFRRLWKSLMNAHRINRIIKIFIYVDFEKDDIKRHKYLKYLKSLKSLHGDVNLIVYSTHRGLKTIMMESWQSQNNDEYALFFEDDIEVSSYFLLYIDKLVKAYFYGLKLDKRLFGISLYNQRFNEVIDEYVSVSNGHQPYLYQLPQSWGALYAPNMWREFLFFLNDKNDTLIPNSYTNRWPFKNSWKKYLLRYMLQEGGYLIYPNFPNNHSLSTNHLEIGINDRLTKIENKLPMQLKFNVPLLESRDTFNQLEIPDFDRLHIYNAYHRKVDSLDDLKMPINNLTSFDSCTMILTVYDRVNSTLDRLKYYQNFTYLSLIVVIWNNINIQPSFKLEQIKLKIPVHILKMKTNSLNNRFYPYKIIKTDCIINMDDDWDMPYDHMAFAIDTWRGHFFHNLVGFSHQGRNHVIRYINGTLRYLYSHTVLLQKKLEPNRYPFYSIVLPSGFVYHRLYLEKYTYELPKSARDLVDTVQNCDDILFNFLVSNSTKQGPVIIDSFAKPYNFGGLWKRPIHFRTRTLCLNKFHEIFNGMPLKYTSSLFKINRNQTVPGKNKHIYQNQIPFNYPCSRKVLNESNACAFILKRRVEITDKKLF</sequence>
<dbReference type="InterPro" id="IPR015338">
    <property type="entry name" value="GT64_dom"/>
</dbReference>
<dbReference type="Proteomes" id="UP000663829">
    <property type="component" value="Unassembled WGS sequence"/>
</dbReference>
<evidence type="ECO:0000259" key="6">
    <source>
        <dbReference type="Pfam" id="PF09258"/>
    </source>
</evidence>
<dbReference type="EMBL" id="CAJNOQ010016608">
    <property type="protein sequence ID" value="CAF1384243.1"/>
    <property type="molecule type" value="Genomic_DNA"/>
</dbReference>
<evidence type="ECO:0000313" key="7">
    <source>
        <dbReference type="EMBL" id="CAF1384243.1"/>
    </source>
</evidence>
<keyword evidence="3" id="KW-0808">Transferase</keyword>
<dbReference type="Gene3D" id="3.90.550.10">
    <property type="entry name" value="Spore Coat Polysaccharide Biosynthesis Protein SpsA, Chain A"/>
    <property type="match status" value="2"/>
</dbReference>
<dbReference type="InterPro" id="IPR029044">
    <property type="entry name" value="Nucleotide-diphossugar_trans"/>
</dbReference>
<evidence type="ECO:0000313" key="8">
    <source>
        <dbReference type="EMBL" id="CAF4279292.1"/>
    </source>
</evidence>
<evidence type="ECO:0000256" key="3">
    <source>
        <dbReference type="ARBA" id="ARBA00022679"/>
    </source>
</evidence>
<dbReference type="OrthoDB" id="5954868at2759"/>
<keyword evidence="5" id="KW-1015">Disulfide bond</keyword>
<comment type="similarity">
    <text evidence="2">Belongs to the glycosyltransferase 47 family.</text>
</comment>
<evidence type="ECO:0000313" key="9">
    <source>
        <dbReference type="Proteomes" id="UP000663829"/>
    </source>
</evidence>
<evidence type="ECO:0000256" key="2">
    <source>
        <dbReference type="ARBA" id="ARBA00010271"/>
    </source>
</evidence>
<feature type="domain" description="Glycosyl transferase 64" evidence="6">
    <location>
        <begin position="519"/>
        <end position="764"/>
    </location>
</feature>
<dbReference type="SUPFAM" id="SSF53448">
    <property type="entry name" value="Nucleotide-diphospho-sugar transferases"/>
    <property type="match status" value="2"/>
</dbReference>
<evidence type="ECO:0000256" key="1">
    <source>
        <dbReference type="ARBA" id="ARBA00004648"/>
    </source>
</evidence>
<dbReference type="PANTHER" id="PTHR48261">
    <property type="entry name" value="ACETYLGLUCOSAMINYLTRANSFERASE"/>
    <property type="match status" value="1"/>
</dbReference>
<comment type="caution">
    <text evidence="7">The sequence shown here is derived from an EMBL/GenBank/DDBJ whole genome shotgun (WGS) entry which is preliminary data.</text>
</comment>
<dbReference type="Pfam" id="PF09258">
    <property type="entry name" value="Glyco_transf_64"/>
    <property type="match status" value="1"/>
</dbReference>
<evidence type="ECO:0000256" key="4">
    <source>
        <dbReference type="ARBA" id="ARBA00023136"/>
    </source>
</evidence>
<dbReference type="GO" id="GO:1901135">
    <property type="term" value="P:carbohydrate derivative metabolic process"/>
    <property type="evidence" value="ECO:0007669"/>
    <property type="project" value="UniProtKB-ARBA"/>
</dbReference>
<dbReference type="EMBL" id="CAJOBC010082010">
    <property type="protein sequence ID" value="CAF4279292.1"/>
    <property type="molecule type" value="Genomic_DNA"/>
</dbReference>
<dbReference type="GO" id="GO:0005789">
    <property type="term" value="C:endoplasmic reticulum membrane"/>
    <property type="evidence" value="ECO:0007669"/>
    <property type="project" value="UniProtKB-SubCell"/>
</dbReference>
<reference evidence="7" key="1">
    <citation type="submission" date="2021-02" db="EMBL/GenBank/DDBJ databases">
        <authorList>
            <person name="Nowell W R."/>
        </authorList>
    </citation>
    <scope>NUCLEOTIDE SEQUENCE</scope>
</reference>
<dbReference type="AlphaFoldDB" id="A0A815JTG1"/>
<keyword evidence="9" id="KW-1185">Reference proteome</keyword>
<evidence type="ECO:0000256" key="5">
    <source>
        <dbReference type="ARBA" id="ARBA00023157"/>
    </source>
</evidence>
<keyword evidence="4" id="KW-0472">Membrane</keyword>
<accession>A0A815JTG1</accession>
<gene>
    <name evidence="7" type="ORF">GPM918_LOCUS32479</name>
    <name evidence="8" type="ORF">SRO942_LOCUS33149</name>
</gene>
<comment type="subcellular location">
    <subcellularLocation>
        <location evidence="1">Endoplasmic reticulum membrane</location>
        <topology evidence="1">Single-pass type II membrane protein</topology>
    </subcellularLocation>
</comment>
<organism evidence="7 9">
    <name type="scientific">Didymodactylos carnosus</name>
    <dbReference type="NCBI Taxonomy" id="1234261"/>
    <lineage>
        <taxon>Eukaryota</taxon>
        <taxon>Metazoa</taxon>
        <taxon>Spiralia</taxon>
        <taxon>Gnathifera</taxon>
        <taxon>Rotifera</taxon>
        <taxon>Eurotatoria</taxon>
        <taxon>Bdelloidea</taxon>
        <taxon>Philodinida</taxon>
        <taxon>Philodinidae</taxon>
        <taxon>Didymodactylos</taxon>
    </lineage>
</organism>
<feature type="non-terminal residue" evidence="7">
    <location>
        <position position="1"/>
    </location>
</feature>
<protein>
    <recommendedName>
        <fullName evidence="6">Glycosyl transferase 64 domain-containing protein</fullName>
    </recommendedName>
</protein>
<dbReference type="PANTHER" id="PTHR48261:SF2">
    <property type="entry name" value="ACETYLGLUCOSAMINYLTRANSFERASE"/>
    <property type="match status" value="1"/>
</dbReference>